<dbReference type="Proteomes" id="UP000182744">
    <property type="component" value="Unassembled WGS sequence"/>
</dbReference>
<feature type="region of interest" description="Disordered" evidence="1">
    <location>
        <begin position="178"/>
        <end position="205"/>
    </location>
</feature>
<feature type="transmembrane region" description="Helical" evidence="2">
    <location>
        <begin position="6"/>
        <end position="24"/>
    </location>
</feature>
<keyword evidence="2" id="KW-1133">Transmembrane helix</keyword>
<evidence type="ECO:0000256" key="2">
    <source>
        <dbReference type="SAM" id="Phobius"/>
    </source>
</evidence>
<dbReference type="AlphaFoldDB" id="A0A1G7ET23"/>
<reference evidence="3" key="3">
    <citation type="submission" date="2023-10" db="EMBL/GenBank/DDBJ databases">
        <title>Whole Genome based description of the genera Actinobaculum and Actinotignum reveals a complex phylogenetic relationship within the species included in the genus Actinotignum.</title>
        <authorList>
            <person name="Jensen C.S."/>
            <person name="Dargis R."/>
            <person name="Kemp M."/>
            <person name="Christensen J.J."/>
        </authorList>
    </citation>
    <scope>NUCLEOTIDE SEQUENCE</scope>
    <source>
        <strain evidence="3">Actinobaculum_suis_CCUG19206T</strain>
    </source>
</reference>
<evidence type="ECO:0000313" key="4">
    <source>
        <dbReference type="EMBL" id="SDE66840.1"/>
    </source>
</evidence>
<dbReference type="EMBL" id="FNAU01000023">
    <property type="protein sequence ID" value="SDE66840.1"/>
    <property type="molecule type" value="Genomic_DNA"/>
</dbReference>
<protein>
    <submittedName>
        <fullName evidence="4">Uncharacterized protein</fullName>
    </submittedName>
</protein>
<feature type="compositionally biased region" description="Basic and acidic residues" evidence="1">
    <location>
        <begin position="74"/>
        <end position="94"/>
    </location>
</feature>
<keyword evidence="2" id="KW-0472">Membrane</keyword>
<dbReference type="RefSeq" id="WP_143021830.1">
    <property type="nucleotide sequence ID" value="NZ_FNAU01000023.1"/>
</dbReference>
<keyword evidence="5" id="KW-1185">Reference proteome</keyword>
<feature type="region of interest" description="Disordered" evidence="1">
    <location>
        <begin position="231"/>
        <end position="318"/>
    </location>
</feature>
<feature type="region of interest" description="Disordered" evidence="1">
    <location>
        <begin position="347"/>
        <end position="407"/>
    </location>
</feature>
<sequence>MGFQGYALIVVVVLLCAYVIPELFRRRRVIAETRLDERYAENLRMLQLPQRQDEGDGERGSLFLRTPEVIMDGNDDRAQRERQSGRDVRQLARDRARRRARISQRKANRQRGLFVGAVLATTTILLGIVSALTTLPWVWFVIFAVLTALYGAGFGYLAVQMNKGDRTDREEIAALTKMMKGPRGGTSQSRRPAMPRAGRSAASAASATSSASALSAYTADSVADLEDYDAAAPSADSAEQVAEAGDESGKAHDRAVKNSARVARARRAAQARQARQARQERRQASQPREAGEASRAGQKRSAGQAAQTRGTQSQRSGLSMRMGADIIAAPDFAPISGSSREKADLYARYQSDTRTRGTGSLRAVGTREAGTRETGARETGARGVGARGAGARSASEQRDAGYGHAGSYGGYGSSGSGAASGEQRRQTVAEPGYNYGRKLELPSYTIKPNSALSVSLAGAARSGRLGDPGESGAAANCGTGVQPFGNRAADAPIARRTVAPYRSLSAESAAVAESNAATAPYRPKQPGETIDQRGRVVVDGVFENGEKHARQGLRGGAALDEILRQRRA</sequence>
<organism evidence="4 5">
    <name type="scientific">Actinobaculum suis</name>
    <dbReference type="NCBI Taxonomy" id="1657"/>
    <lineage>
        <taxon>Bacteria</taxon>
        <taxon>Bacillati</taxon>
        <taxon>Actinomycetota</taxon>
        <taxon>Actinomycetes</taxon>
        <taxon>Actinomycetales</taxon>
        <taxon>Actinomycetaceae</taxon>
        <taxon>Actinobaculum</taxon>
    </lineage>
</organism>
<accession>A0A1G7ET23</accession>
<reference evidence="4" key="2">
    <citation type="submission" date="2016-10" db="EMBL/GenBank/DDBJ databases">
        <authorList>
            <person name="de Groot N.N."/>
        </authorList>
    </citation>
    <scope>NUCLEOTIDE SEQUENCE [LARGE SCALE GENOMIC DNA]</scope>
    <source>
        <strain evidence="4">DSM 20639</strain>
    </source>
</reference>
<evidence type="ECO:0000256" key="1">
    <source>
        <dbReference type="SAM" id="MobiDB-lite"/>
    </source>
</evidence>
<feature type="compositionally biased region" description="Basic and acidic residues" evidence="1">
    <location>
        <begin position="369"/>
        <end position="380"/>
    </location>
</feature>
<feature type="compositionally biased region" description="Polar residues" evidence="1">
    <location>
        <begin position="304"/>
        <end position="317"/>
    </location>
</feature>
<name>A0A1G7ET23_9ACTO</name>
<dbReference type="Proteomes" id="UP001273799">
    <property type="component" value="Unassembled WGS sequence"/>
</dbReference>
<dbReference type="EMBL" id="JAWNFU010000001">
    <property type="protein sequence ID" value="MDY5153012.1"/>
    <property type="molecule type" value="Genomic_DNA"/>
</dbReference>
<feature type="transmembrane region" description="Helical" evidence="2">
    <location>
        <begin position="137"/>
        <end position="159"/>
    </location>
</feature>
<evidence type="ECO:0000313" key="5">
    <source>
        <dbReference type="Proteomes" id="UP000182744"/>
    </source>
</evidence>
<proteinExistence type="predicted"/>
<gene>
    <name evidence="3" type="ORF">R6G71_02965</name>
    <name evidence="4" type="ORF">SAMN05421878_1238</name>
</gene>
<evidence type="ECO:0000313" key="3">
    <source>
        <dbReference type="EMBL" id="MDY5153012.1"/>
    </source>
</evidence>
<feature type="compositionally biased region" description="Low complexity" evidence="1">
    <location>
        <begin position="189"/>
        <end position="205"/>
    </location>
</feature>
<feature type="compositionally biased region" description="Basic and acidic residues" evidence="1">
    <location>
        <begin position="247"/>
        <end position="256"/>
    </location>
</feature>
<reference evidence="5" key="1">
    <citation type="submission" date="2016-10" db="EMBL/GenBank/DDBJ databases">
        <authorList>
            <person name="Varghese N."/>
        </authorList>
    </citation>
    <scope>NUCLEOTIDE SEQUENCE [LARGE SCALE GENOMIC DNA]</scope>
    <source>
        <strain evidence="5">DSM 20639</strain>
    </source>
</reference>
<keyword evidence="2" id="KW-0812">Transmembrane</keyword>
<feature type="region of interest" description="Disordered" evidence="1">
    <location>
        <begin position="512"/>
        <end position="531"/>
    </location>
</feature>
<feature type="region of interest" description="Disordered" evidence="1">
    <location>
        <begin position="74"/>
        <end position="95"/>
    </location>
</feature>
<feature type="transmembrane region" description="Helical" evidence="2">
    <location>
        <begin position="112"/>
        <end position="131"/>
    </location>
</feature>